<name>A0A0G4IFJ6_9ALVE</name>
<sequence length="99" mass="10606">MIRSSKGLWGGGRANPEKAYRLADQAFAQQRMLLLRAHHASVPSVSSSSLSGGVSQGLGGSGGIGSQRPFISLSAQAINTVIPRWKEEDEERKREIGET</sequence>
<dbReference type="VEuPathDB" id="CryptoDB:Cvel_2466"/>
<gene>
    <name evidence="1" type="ORF">Cvel_2466</name>
</gene>
<reference evidence="1" key="1">
    <citation type="submission" date="2014-11" db="EMBL/GenBank/DDBJ databases">
        <authorList>
            <person name="Otto D Thomas"/>
            <person name="Naeem Raeece"/>
        </authorList>
    </citation>
    <scope>NUCLEOTIDE SEQUENCE</scope>
</reference>
<organism evidence="1">
    <name type="scientific">Chromera velia CCMP2878</name>
    <dbReference type="NCBI Taxonomy" id="1169474"/>
    <lineage>
        <taxon>Eukaryota</taxon>
        <taxon>Sar</taxon>
        <taxon>Alveolata</taxon>
        <taxon>Colpodellida</taxon>
        <taxon>Chromeraceae</taxon>
        <taxon>Chromera</taxon>
    </lineage>
</organism>
<accession>A0A0G4IFJ6</accession>
<proteinExistence type="predicted"/>
<dbReference type="EMBL" id="CDMZ01005931">
    <property type="protein sequence ID" value="CEM55987.1"/>
    <property type="molecule type" value="Genomic_DNA"/>
</dbReference>
<protein>
    <submittedName>
        <fullName evidence="1">Uncharacterized protein</fullName>
    </submittedName>
</protein>
<dbReference type="AlphaFoldDB" id="A0A0G4IFJ6"/>
<evidence type="ECO:0000313" key="1">
    <source>
        <dbReference type="EMBL" id="CEM55987.1"/>
    </source>
</evidence>